<name>A0A811KS50_9BILA</name>
<organism evidence="6 7">
    <name type="scientific">Bursaphelenchus okinawaensis</name>
    <dbReference type="NCBI Taxonomy" id="465554"/>
    <lineage>
        <taxon>Eukaryota</taxon>
        <taxon>Metazoa</taxon>
        <taxon>Ecdysozoa</taxon>
        <taxon>Nematoda</taxon>
        <taxon>Chromadorea</taxon>
        <taxon>Rhabditida</taxon>
        <taxon>Tylenchina</taxon>
        <taxon>Tylenchomorpha</taxon>
        <taxon>Aphelenchoidea</taxon>
        <taxon>Aphelenchoididae</taxon>
        <taxon>Bursaphelenchus</taxon>
    </lineage>
</organism>
<comment type="function">
    <text evidence="1">May be involved in 20S pre-rRNA processing.</text>
</comment>
<comment type="caution">
    <text evidence="6">The sequence shown here is derived from an EMBL/GenBank/DDBJ whole genome shotgun (WGS) entry which is preliminary data.</text>
</comment>
<proteinExistence type="inferred from homology"/>
<dbReference type="InterPro" id="IPR019398">
    <property type="entry name" value="Pre-rRNA_process_TSR2"/>
</dbReference>
<feature type="compositionally biased region" description="Acidic residues" evidence="5">
    <location>
        <begin position="131"/>
        <end position="149"/>
    </location>
</feature>
<evidence type="ECO:0000313" key="7">
    <source>
        <dbReference type="Proteomes" id="UP000614601"/>
    </source>
</evidence>
<evidence type="ECO:0000313" key="6">
    <source>
        <dbReference type="EMBL" id="CAD5219376.1"/>
    </source>
</evidence>
<feature type="region of interest" description="Disordered" evidence="5">
    <location>
        <begin position="120"/>
        <end position="172"/>
    </location>
</feature>
<reference evidence="6" key="1">
    <citation type="submission" date="2020-09" db="EMBL/GenBank/DDBJ databases">
        <authorList>
            <person name="Kikuchi T."/>
        </authorList>
    </citation>
    <scope>NUCLEOTIDE SEQUENCE</scope>
    <source>
        <strain evidence="6">SH1</strain>
    </source>
</reference>
<evidence type="ECO:0000256" key="1">
    <source>
        <dbReference type="ARBA" id="ARBA00002210"/>
    </source>
</evidence>
<dbReference type="EMBL" id="CAJFCW020000004">
    <property type="protein sequence ID" value="CAG9112468.1"/>
    <property type="molecule type" value="Genomic_DNA"/>
</dbReference>
<gene>
    <name evidence="6" type="ORF">BOKJ2_LOCUS8413</name>
</gene>
<keyword evidence="7" id="KW-1185">Reference proteome</keyword>
<evidence type="ECO:0000256" key="2">
    <source>
        <dbReference type="ARBA" id="ARBA00006524"/>
    </source>
</evidence>
<dbReference type="GO" id="GO:0006364">
    <property type="term" value="P:rRNA processing"/>
    <property type="evidence" value="ECO:0007669"/>
    <property type="project" value="UniProtKB-KW"/>
</dbReference>
<dbReference type="Proteomes" id="UP000783686">
    <property type="component" value="Unassembled WGS sequence"/>
</dbReference>
<accession>A0A811KS50</accession>
<evidence type="ECO:0000256" key="5">
    <source>
        <dbReference type="SAM" id="MobiDB-lite"/>
    </source>
</evidence>
<keyword evidence="4" id="KW-0698">rRNA processing</keyword>
<dbReference type="OrthoDB" id="263560at2759"/>
<protein>
    <recommendedName>
        <fullName evidence="3">Pre-rRNA-processing protein TSR2 homolog</fullName>
    </recommendedName>
</protein>
<dbReference type="AlphaFoldDB" id="A0A811KS50"/>
<evidence type="ECO:0000256" key="4">
    <source>
        <dbReference type="ARBA" id="ARBA00022552"/>
    </source>
</evidence>
<dbReference type="EMBL" id="CAJFDH010000004">
    <property type="protein sequence ID" value="CAD5219376.1"/>
    <property type="molecule type" value="Genomic_DNA"/>
</dbReference>
<comment type="similarity">
    <text evidence="2">Belongs to the TSR2 family.</text>
</comment>
<dbReference type="Pfam" id="PF10273">
    <property type="entry name" value="WGG"/>
    <property type="match status" value="1"/>
</dbReference>
<evidence type="ECO:0000256" key="3">
    <source>
        <dbReference type="ARBA" id="ARBA00017551"/>
    </source>
</evidence>
<dbReference type="Proteomes" id="UP000614601">
    <property type="component" value="Unassembled WGS sequence"/>
</dbReference>
<dbReference type="PANTHER" id="PTHR21250">
    <property type="entry name" value="PRE-RRNA-PROCESSING PROTEIN TSR2 HOMOLOG"/>
    <property type="match status" value="1"/>
</dbReference>
<sequence length="172" mass="19156">MNRVQAKPYLEGLVKRVLSSWTGYQLALVNQSAGGETKNMDIMLHNELTLLLLETKDLDKFVIEDWLEDGFNEVFNLVLEDGSVAEMSDLLARGAQLILDGKIDQVESVLARLPNENTVNQAKAQSKTVEDPEASGDSGDDDQEMEVEESSSKVRQPKTQTDEDGWTTILKK</sequence>